<accession>W1PV41</accession>
<feature type="domain" description="APO" evidence="1">
    <location>
        <begin position="131"/>
        <end position="216"/>
    </location>
</feature>
<dbReference type="EMBL" id="KI392710">
    <property type="protein sequence ID" value="ERN11155.1"/>
    <property type="molecule type" value="Genomic_DNA"/>
</dbReference>
<name>W1PV41_AMBTC</name>
<evidence type="ECO:0000313" key="3">
    <source>
        <dbReference type="Proteomes" id="UP000017836"/>
    </source>
</evidence>
<keyword evidence="3" id="KW-1185">Reference proteome</keyword>
<organism evidence="2 3">
    <name type="scientific">Amborella trichopoda</name>
    <dbReference type="NCBI Taxonomy" id="13333"/>
    <lineage>
        <taxon>Eukaryota</taxon>
        <taxon>Viridiplantae</taxon>
        <taxon>Streptophyta</taxon>
        <taxon>Embryophyta</taxon>
        <taxon>Tracheophyta</taxon>
        <taxon>Spermatophyta</taxon>
        <taxon>Magnoliopsida</taxon>
        <taxon>Amborellales</taxon>
        <taxon>Amborellaceae</taxon>
        <taxon>Amborella</taxon>
    </lineage>
</organism>
<dbReference type="InterPro" id="IPR023342">
    <property type="entry name" value="APO_dom"/>
</dbReference>
<dbReference type="Pfam" id="PF05634">
    <property type="entry name" value="APO_RNA-bind"/>
    <property type="match status" value="1"/>
</dbReference>
<protein>
    <recommendedName>
        <fullName evidence="1">APO domain-containing protein</fullName>
    </recommendedName>
</protein>
<dbReference type="GO" id="GO:0003723">
    <property type="term" value="F:RNA binding"/>
    <property type="evidence" value="ECO:0000318"/>
    <property type="project" value="GO_Central"/>
</dbReference>
<dbReference type="HOGENOM" id="CLU_1009504_0_0_1"/>
<dbReference type="AlphaFoldDB" id="W1PV41"/>
<reference evidence="3" key="1">
    <citation type="journal article" date="2013" name="Science">
        <title>The Amborella genome and the evolution of flowering plants.</title>
        <authorList>
            <consortium name="Amborella Genome Project"/>
        </authorList>
    </citation>
    <scope>NUCLEOTIDE SEQUENCE [LARGE SCALE GENOMIC DNA]</scope>
</reference>
<evidence type="ECO:0000313" key="2">
    <source>
        <dbReference type="EMBL" id="ERN11155.1"/>
    </source>
</evidence>
<dbReference type="Proteomes" id="UP000017836">
    <property type="component" value="Unassembled WGS sequence"/>
</dbReference>
<evidence type="ECO:0000259" key="1">
    <source>
        <dbReference type="PROSITE" id="PS51499"/>
    </source>
</evidence>
<dbReference type="OMA" id="FRYDRIP"/>
<gene>
    <name evidence="2" type="ORF">AMTR_s00024p00189370</name>
</gene>
<sequence length="276" mass="30907">MKTVLLNSFRALHPKYCFQFGRNKLSDKTIFHASVRAASNIKRSKYPQNVDLPPILPKNKKKPYPIPLKTIQRAARADKKLAEKGIEKHLEPPKNGLLVPDLIPVAHEVLEAWKRLIKGLAQLIDIVPVYGCSHCTEVHVGPVGHLIQNCLGPSNVNRRSLHEWVRGSIDDVLNPTESYHLFDPFGHRVKHDTRFRYDRIPAVVELCIQAGVDLPLYPSRRRLVPIRMLGKKVIDRGGFVDDPEPLVGPIPPSCLGLDTHGIHRSADPPALPASLV</sequence>
<dbReference type="Gramene" id="ERN11155">
    <property type="protein sequence ID" value="ERN11155"/>
    <property type="gene ID" value="AMTR_s00024p00189370"/>
</dbReference>
<proteinExistence type="predicted"/>
<dbReference type="eggNOG" id="ENOG502QPNK">
    <property type="taxonomic scope" value="Eukaryota"/>
</dbReference>
<dbReference type="PROSITE" id="PS51499">
    <property type="entry name" value="APO"/>
    <property type="match status" value="1"/>
</dbReference>